<dbReference type="SUPFAM" id="SSF52218">
    <property type="entry name" value="Flavoproteins"/>
    <property type="match status" value="1"/>
</dbReference>
<evidence type="ECO:0000256" key="1">
    <source>
        <dbReference type="ARBA" id="ARBA00022630"/>
    </source>
</evidence>
<reference evidence="4 5" key="1">
    <citation type="submission" date="2018-05" db="EMBL/GenBank/DDBJ databases">
        <title>Genome comparison of Eubacterium sp.</title>
        <authorList>
            <person name="Feng Y."/>
            <person name="Sanchez-Andrea I."/>
            <person name="Stams A.J.M."/>
            <person name="De Vos W.M."/>
        </authorList>
    </citation>
    <scope>NUCLEOTIDE SEQUENCE [LARGE SCALE GENOMIC DNA]</scope>
    <source>
        <strain evidence="4 5">YI</strain>
    </source>
</reference>
<protein>
    <submittedName>
        <fullName evidence="4">Flavodoxin family protein</fullName>
    </submittedName>
</protein>
<keyword evidence="1" id="KW-0285">Flavoprotein</keyword>
<keyword evidence="5" id="KW-1185">Reference proteome</keyword>
<gene>
    <name evidence="4" type="ORF">CPZ25_007540</name>
</gene>
<evidence type="ECO:0000259" key="3">
    <source>
        <dbReference type="Pfam" id="PF03358"/>
    </source>
</evidence>
<dbReference type="AlphaFoldDB" id="A0A4P9C923"/>
<dbReference type="KEGG" id="emt:CPZ25_007540"/>
<dbReference type="Proteomes" id="UP000218387">
    <property type="component" value="Chromosome"/>
</dbReference>
<evidence type="ECO:0000313" key="4">
    <source>
        <dbReference type="EMBL" id="QCT71185.1"/>
    </source>
</evidence>
<dbReference type="InterPro" id="IPR051796">
    <property type="entry name" value="ISF_SsuE-like"/>
</dbReference>
<sequence length="185" mass="20130">MIVKIVGIHGSPRPQGNSTVLVDAVLEGAREKGAEVKAFNLNALNIKGCQACGACHKNKDIFCVQKDDMHPIYEAIADADAVVIGSPIYMAQMSAQTMLFLNRLYAFMYTTQDGKSHFKIGPKRVVTVYSQGAPMAGHYVPYFDMSDASFGMMLQGKVESRIVCANAYTDELIADAREAGKKLAE</sequence>
<dbReference type="PANTHER" id="PTHR43278">
    <property type="entry name" value="NAD(P)H-DEPENDENT FMN-CONTAINING OXIDOREDUCTASE YWQN-RELATED"/>
    <property type="match status" value="1"/>
</dbReference>
<keyword evidence="2" id="KW-0288">FMN</keyword>
<dbReference type="InterPro" id="IPR005025">
    <property type="entry name" value="FMN_Rdtase-like_dom"/>
</dbReference>
<evidence type="ECO:0000256" key="2">
    <source>
        <dbReference type="ARBA" id="ARBA00022643"/>
    </source>
</evidence>
<dbReference type="PANTHER" id="PTHR43278:SF2">
    <property type="entry name" value="IRON-SULFUR FLAVOPROTEIN"/>
    <property type="match status" value="1"/>
</dbReference>
<dbReference type="EMBL" id="CP029487">
    <property type="protein sequence ID" value="QCT71185.1"/>
    <property type="molecule type" value="Genomic_DNA"/>
</dbReference>
<dbReference type="Gene3D" id="3.40.50.360">
    <property type="match status" value="1"/>
</dbReference>
<accession>A0A4P9C923</accession>
<dbReference type="InterPro" id="IPR029039">
    <property type="entry name" value="Flavoprotein-like_sf"/>
</dbReference>
<dbReference type="GO" id="GO:0016491">
    <property type="term" value="F:oxidoreductase activity"/>
    <property type="evidence" value="ECO:0007669"/>
    <property type="project" value="InterPro"/>
</dbReference>
<dbReference type="Pfam" id="PF03358">
    <property type="entry name" value="FMN_red"/>
    <property type="match status" value="1"/>
</dbReference>
<evidence type="ECO:0000313" key="5">
    <source>
        <dbReference type="Proteomes" id="UP000218387"/>
    </source>
</evidence>
<feature type="domain" description="NADPH-dependent FMN reductase-like" evidence="3">
    <location>
        <begin position="3"/>
        <end position="113"/>
    </location>
</feature>
<proteinExistence type="predicted"/>
<name>A0A4P9C923_EUBML</name>
<organism evidence="4 5">
    <name type="scientific">Eubacterium maltosivorans</name>
    <dbReference type="NCBI Taxonomy" id="2041044"/>
    <lineage>
        <taxon>Bacteria</taxon>
        <taxon>Bacillati</taxon>
        <taxon>Bacillota</taxon>
        <taxon>Clostridia</taxon>
        <taxon>Eubacteriales</taxon>
        <taxon>Eubacteriaceae</taxon>
        <taxon>Eubacterium</taxon>
    </lineage>
</organism>